<feature type="transmembrane region" description="Helical" evidence="5">
    <location>
        <begin position="201"/>
        <end position="223"/>
    </location>
</feature>
<dbReference type="GO" id="GO:0005262">
    <property type="term" value="F:calcium channel activity"/>
    <property type="evidence" value="ECO:0007669"/>
    <property type="project" value="TreeGrafter"/>
</dbReference>
<dbReference type="InterPro" id="IPR044880">
    <property type="entry name" value="NCX_ion-bd_dom_sf"/>
</dbReference>
<dbReference type="STRING" id="304371.MCP_0269"/>
<sequence length="352" mass="37903">MDLIVFLLSFAIILIACEFFTNGVEWTGRRFNLSEGAVGSVLAAVGTALPETLVPLIAILMIGGDAGHEIGVGAILGAPFMLATLALFICGLSVLIFAKRRNTRTLHINGKLIRRDLKFFLLAYALAAVAAFTPPEFGIFKTILGFTLIPLYIVYTIYTLKTGEAATGGDDMKALYLDSVIKRCIPGKADKDCPAPREPSTALIIVQVLAALGAIILGANLFVNQINAIAMFIGINPLILSLVISPIATELPEKFNSMLWIRERKDTYAIGNITGAMVFQSCIPVTIGIFLTSWHLNIANPVELLEAMTIGIALLSGIILYIESSHKELKMSGLMIGGLLYVLFFVAVLLSI</sequence>
<feature type="transmembrane region" description="Helical" evidence="5">
    <location>
        <begin position="139"/>
        <end position="158"/>
    </location>
</feature>
<protein>
    <submittedName>
        <fullName evidence="7">Sodium/calcium exchanger protein</fullName>
    </submittedName>
</protein>
<feature type="domain" description="Sodium/calcium exchanger membrane region" evidence="6">
    <location>
        <begin position="205"/>
        <end position="351"/>
    </location>
</feature>
<feature type="transmembrane region" description="Helical" evidence="5">
    <location>
        <begin position="117"/>
        <end position="133"/>
    </location>
</feature>
<evidence type="ECO:0000256" key="1">
    <source>
        <dbReference type="ARBA" id="ARBA00004141"/>
    </source>
</evidence>
<dbReference type="PANTHER" id="PTHR10846">
    <property type="entry name" value="SODIUM/POTASSIUM/CALCIUM EXCHANGER"/>
    <property type="match status" value="1"/>
</dbReference>
<evidence type="ECO:0000256" key="2">
    <source>
        <dbReference type="ARBA" id="ARBA00022692"/>
    </source>
</evidence>
<feature type="transmembrane region" description="Helical" evidence="5">
    <location>
        <begin position="229"/>
        <end position="248"/>
    </location>
</feature>
<evidence type="ECO:0000256" key="3">
    <source>
        <dbReference type="ARBA" id="ARBA00022989"/>
    </source>
</evidence>
<reference evidence="7 8" key="2">
    <citation type="journal article" date="2008" name="Int. J. Syst. Evol. Microbiol.">
        <title>Methanocella paludicola gen. nov., sp. nov., a methane-producing archaeon, the first isolate of the lineage 'Rice Cluster I', and proposal of the new archaeal order Methanocellales ord. nov.</title>
        <authorList>
            <person name="Sakai S."/>
            <person name="Imachi H."/>
            <person name="Hanada S."/>
            <person name="Ohashi A."/>
            <person name="Harada H."/>
            <person name="Kamagata Y."/>
        </authorList>
    </citation>
    <scope>NUCLEOTIDE SEQUENCE [LARGE SCALE GENOMIC DNA]</scope>
    <source>
        <strain evidence="8">DSM 17711 / JCM 13418 / NBRC 101707 / SANAE</strain>
    </source>
</reference>
<dbReference type="RefSeq" id="WP_012899021.1">
    <property type="nucleotide sequence ID" value="NC_013665.1"/>
</dbReference>
<dbReference type="Pfam" id="PF01699">
    <property type="entry name" value="Na_Ca_ex"/>
    <property type="match status" value="2"/>
</dbReference>
<dbReference type="InterPro" id="IPR004837">
    <property type="entry name" value="NaCa_Exmemb"/>
</dbReference>
<dbReference type="GO" id="GO:0005886">
    <property type="term" value="C:plasma membrane"/>
    <property type="evidence" value="ECO:0007669"/>
    <property type="project" value="TreeGrafter"/>
</dbReference>
<evidence type="ECO:0000259" key="6">
    <source>
        <dbReference type="Pfam" id="PF01699"/>
    </source>
</evidence>
<proteinExistence type="predicted"/>
<accession>D1YV69</accession>
<dbReference type="GeneID" id="8680402"/>
<gene>
    <name evidence="7" type="ordered locus">MCP_0269</name>
</gene>
<keyword evidence="4 5" id="KW-0472">Membrane</keyword>
<dbReference type="KEGG" id="mpd:MCP_0269"/>
<feature type="transmembrane region" description="Helical" evidence="5">
    <location>
        <begin position="74"/>
        <end position="97"/>
    </location>
</feature>
<dbReference type="InterPro" id="IPR004481">
    <property type="entry name" value="K/Na/Ca-exchanger"/>
</dbReference>
<dbReference type="Proteomes" id="UP000001882">
    <property type="component" value="Chromosome"/>
</dbReference>
<comment type="subcellular location">
    <subcellularLocation>
        <location evidence="1">Membrane</location>
        <topology evidence="1">Multi-pass membrane protein</topology>
    </subcellularLocation>
</comment>
<dbReference type="PATRIC" id="fig|304371.9.peg.272"/>
<dbReference type="PANTHER" id="PTHR10846:SF8">
    <property type="entry name" value="INNER MEMBRANE PROTEIN YRBG"/>
    <property type="match status" value="1"/>
</dbReference>
<evidence type="ECO:0000313" key="7">
    <source>
        <dbReference type="EMBL" id="BAI60341.1"/>
    </source>
</evidence>
<organism evidence="7 8">
    <name type="scientific">Methanocella paludicola (strain DSM 17711 / JCM 13418 / NBRC 101707 / SANAE)</name>
    <dbReference type="NCBI Taxonomy" id="304371"/>
    <lineage>
        <taxon>Archaea</taxon>
        <taxon>Methanobacteriati</taxon>
        <taxon>Methanobacteriota</taxon>
        <taxon>Stenosarchaea group</taxon>
        <taxon>Methanomicrobia</taxon>
        <taxon>Methanocellales</taxon>
        <taxon>Methanocellaceae</taxon>
        <taxon>Methanocella</taxon>
    </lineage>
</organism>
<name>D1YV69_METPS</name>
<dbReference type="AlphaFoldDB" id="D1YV69"/>
<dbReference type="GO" id="GO:0008273">
    <property type="term" value="F:calcium, potassium:sodium antiporter activity"/>
    <property type="evidence" value="ECO:0007669"/>
    <property type="project" value="TreeGrafter"/>
</dbReference>
<evidence type="ECO:0000313" key="8">
    <source>
        <dbReference type="Proteomes" id="UP000001882"/>
    </source>
</evidence>
<feature type="transmembrane region" description="Helical" evidence="5">
    <location>
        <begin position="36"/>
        <end position="62"/>
    </location>
</feature>
<keyword evidence="8" id="KW-1185">Reference proteome</keyword>
<feature type="transmembrane region" description="Helical" evidence="5">
    <location>
        <begin position="269"/>
        <end position="292"/>
    </location>
</feature>
<reference evidence="8" key="3">
    <citation type="journal article" date="2011" name="PLoS ONE">
        <title>Genome sequence of a mesophilic hydrogenotrophic methanogen Methanocella paludicola, the first cultivated representative of the order Methanocellales.</title>
        <authorList>
            <person name="Sakai S."/>
            <person name="Takaki Y."/>
            <person name="Shimamura S."/>
            <person name="Sekine M."/>
            <person name="Tajima T."/>
            <person name="Kosugi H."/>
            <person name="Ichikawa N."/>
            <person name="Tasumi E."/>
            <person name="Hiraki A.T."/>
            <person name="Shimizu A."/>
            <person name="Kato Y."/>
            <person name="Nishiko R."/>
            <person name="Mori K."/>
            <person name="Fujita N."/>
            <person name="Imachi H."/>
            <person name="Takai K."/>
        </authorList>
    </citation>
    <scope>NUCLEOTIDE SEQUENCE [LARGE SCALE GENOMIC DNA]</scope>
    <source>
        <strain evidence="8">DSM 17711 / JCM 13418 / NBRC 101707 / SANAE</strain>
    </source>
</reference>
<evidence type="ECO:0000256" key="5">
    <source>
        <dbReference type="SAM" id="Phobius"/>
    </source>
</evidence>
<feature type="transmembrane region" description="Helical" evidence="5">
    <location>
        <begin position="304"/>
        <end position="322"/>
    </location>
</feature>
<keyword evidence="2 5" id="KW-0812">Transmembrane</keyword>
<dbReference type="InParanoid" id="D1YV69"/>
<dbReference type="eggNOG" id="arCOG02881">
    <property type="taxonomic scope" value="Archaea"/>
</dbReference>
<dbReference type="GO" id="GO:0006874">
    <property type="term" value="P:intracellular calcium ion homeostasis"/>
    <property type="evidence" value="ECO:0007669"/>
    <property type="project" value="TreeGrafter"/>
</dbReference>
<feature type="transmembrane region" description="Helical" evidence="5">
    <location>
        <begin position="6"/>
        <end position="24"/>
    </location>
</feature>
<dbReference type="Gene3D" id="1.20.1420.30">
    <property type="entry name" value="NCX, central ion-binding region"/>
    <property type="match status" value="1"/>
</dbReference>
<evidence type="ECO:0000256" key="4">
    <source>
        <dbReference type="ARBA" id="ARBA00023136"/>
    </source>
</evidence>
<dbReference type="OrthoDB" id="212994at2157"/>
<feature type="domain" description="Sodium/calcium exchanger membrane region" evidence="6">
    <location>
        <begin position="3"/>
        <end position="160"/>
    </location>
</feature>
<dbReference type="EMBL" id="AP011532">
    <property type="protein sequence ID" value="BAI60341.1"/>
    <property type="molecule type" value="Genomic_DNA"/>
</dbReference>
<reference evidence="7 8" key="1">
    <citation type="journal article" date="2007" name="Appl. Environ. Microbiol.">
        <title>Isolation of key methanogens for global methane emission from rice paddy fields: a novel isolate affiliated with the clone cluster rice cluster I.</title>
        <authorList>
            <person name="Sakai S."/>
            <person name="Imachi H."/>
            <person name="Sekiguchi Y."/>
            <person name="Ohashi A."/>
            <person name="Harada H."/>
            <person name="Kamagata Y."/>
        </authorList>
    </citation>
    <scope>NUCLEOTIDE SEQUENCE [LARGE SCALE GENOMIC DNA]</scope>
    <source>
        <strain evidence="8">DSM 17711 / JCM 13418 / NBRC 101707 / SANAE</strain>
    </source>
</reference>
<keyword evidence="3 5" id="KW-1133">Transmembrane helix</keyword>
<feature type="transmembrane region" description="Helical" evidence="5">
    <location>
        <begin position="334"/>
        <end position="351"/>
    </location>
</feature>